<dbReference type="AlphaFoldDB" id="A0A7D9IX03"/>
<keyword evidence="2" id="KW-1185">Reference proteome</keyword>
<sequence length="71" mass="8235">MKKLSNSDVLKNLDEKLKHLEPSEREDLKKIIGDYNHLFPVVPSRTEMIYHDVKIEDTARQSDCGLLVKIV</sequence>
<dbReference type="EMBL" id="CACRXK020010240">
    <property type="protein sequence ID" value="CAB4018969.1"/>
    <property type="molecule type" value="Genomic_DNA"/>
</dbReference>
<dbReference type="OrthoDB" id="10000497at2759"/>
<accession>A0A7D9IX03</accession>
<gene>
    <name evidence="1" type="ORF">PACLA_8A023342</name>
</gene>
<comment type="caution">
    <text evidence="1">The sequence shown here is derived from an EMBL/GenBank/DDBJ whole genome shotgun (WGS) entry which is preliminary data.</text>
</comment>
<organism evidence="1 2">
    <name type="scientific">Paramuricea clavata</name>
    <name type="common">Red gorgonian</name>
    <name type="synonym">Violescent sea-whip</name>
    <dbReference type="NCBI Taxonomy" id="317549"/>
    <lineage>
        <taxon>Eukaryota</taxon>
        <taxon>Metazoa</taxon>
        <taxon>Cnidaria</taxon>
        <taxon>Anthozoa</taxon>
        <taxon>Octocorallia</taxon>
        <taxon>Malacalcyonacea</taxon>
        <taxon>Plexauridae</taxon>
        <taxon>Paramuricea</taxon>
    </lineage>
</organism>
<protein>
    <submittedName>
        <fullName evidence="1">Uncharacterized protein</fullName>
    </submittedName>
</protein>
<proteinExistence type="predicted"/>
<evidence type="ECO:0000313" key="2">
    <source>
        <dbReference type="Proteomes" id="UP001152795"/>
    </source>
</evidence>
<evidence type="ECO:0000313" key="1">
    <source>
        <dbReference type="EMBL" id="CAB4018969.1"/>
    </source>
</evidence>
<feature type="non-terminal residue" evidence="1">
    <location>
        <position position="71"/>
    </location>
</feature>
<reference evidence="1" key="1">
    <citation type="submission" date="2020-04" db="EMBL/GenBank/DDBJ databases">
        <authorList>
            <person name="Alioto T."/>
            <person name="Alioto T."/>
            <person name="Gomez Garrido J."/>
        </authorList>
    </citation>
    <scope>NUCLEOTIDE SEQUENCE</scope>
    <source>
        <strain evidence="1">A484AB</strain>
    </source>
</reference>
<name>A0A7D9IX03_PARCT</name>
<dbReference type="Proteomes" id="UP001152795">
    <property type="component" value="Unassembled WGS sequence"/>
</dbReference>